<dbReference type="PANTHER" id="PTHR21547:SF0">
    <property type="entry name" value="CLUSTERIN-ASSOCIATED PROTEIN 1"/>
    <property type="match status" value="1"/>
</dbReference>
<keyword evidence="8" id="KW-1185">Reference proteome</keyword>
<dbReference type="InterPro" id="IPR019366">
    <property type="entry name" value="Clusterin-associated_protein-1"/>
</dbReference>
<protein>
    <submittedName>
        <fullName evidence="9">Clusterin-associated protein 1 isoform X1</fullName>
    </submittedName>
</protein>
<dbReference type="PANTHER" id="PTHR21547">
    <property type="entry name" value="CLUSTERIN ASSOCIATED PROTEIN 1"/>
    <property type="match status" value="1"/>
</dbReference>
<dbReference type="GO" id="GO:0060271">
    <property type="term" value="P:cilium assembly"/>
    <property type="evidence" value="ECO:0007669"/>
    <property type="project" value="TreeGrafter"/>
</dbReference>
<proteinExistence type="inferred from homology"/>
<sequence length="293" mass="34036">MKTKGMEGSKIGEDDISKFKFDLGSKELRTEAIARPLEINETEKVMRIAIKDILAQVQKTKDLLNNVASDEANLEAKIEKRKLELERNRKRLQTLQSVRPAFMDEYEKIEEELQKQYDIYLEKFRNLAYLEQQLEDHHRMEQERFEEAENTLRLMQNKLKEEEKRLLKSGSHDESDIDIQEDDESDSELEERRLSKPRTAMEMLMQGRPSKRIVGTMQGGDSDDDMEAAPALLGKCKTSSSKKQEDSEDSEIDMEDDEEDDDDLEDESIALSPAKPSQRVRKPEPLDESDNDF</sequence>
<evidence type="ECO:0000256" key="5">
    <source>
        <dbReference type="ARBA" id="ARBA00023069"/>
    </source>
</evidence>
<name>A0A8B7QL77_HIPAR</name>
<evidence type="ECO:0000256" key="6">
    <source>
        <dbReference type="ARBA" id="ARBA00023273"/>
    </source>
</evidence>
<comment type="subcellular location">
    <subcellularLocation>
        <location evidence="1">Cell projection</location>
        <location evidence="1">Cilium</location>
    </subcellularLocation>
</comment>
<organism evidence="8 9">
    <name type="scientific">Hipposideros armiger</name>
    <name type="common">Great Himalayan leaf-nosed bat</name>
    <dbReference type="NCBI Taxonomy" id="186990"/>
    <lineage>
        <taxon>Eukaryota</taxon>
        <taxon>Metazoa</taxon>
        <taxon>Chordata</taxon>
        <taxon>Craniata</taxon>
        <taxon>Vertebrata</taxon>
        <taxon>Euteleostomi</taxon>
        <taxon>Mammalia</taxon>
        <taxon>Eutheria</taxon>
        <taxon>Laurasiatheria</taxon>
        <taxon>Chiroptera</taxon>
        <taxon>Yinpterochiroptera</taxon>
        <taxon>Rhinolophoidea</taxon>
        <taxon>Hipposideridae</taxon>
        <taxon>Hipposideros</taxon>
    </lineage>
</organism>
<dbReference type="KEGG" id="hai:109376773"/>
<keyword evidence="5" id="KW-0969">Cilium</keyword>
<evidence type="ECO:0000256" key="1">
    <source>
        <dbReference type="ARBA" id="ARBA00004138"/>
    </source>
</evidence>
<dbReference type="OrthoDB" id="438545at2759"/>
<evidence type="ECO:0000256" key="3">
    <source>
        <dbReference type="ARBA" id="ARBA00022794"/>
    </source>
</evidence>
<dbReference type="GO" id="GO:0030992">
    <property type="term" value="C:intraciliary transport particle B"/>
    <property type="evidence" value="ECO:0007669"/>
    <property type="project" value="TreeGrafter"/>
</dbReference>
<keyword evidence="4" id="KW-0175">Coiled coil</keyword>
<keyword evidence="6" id="KW-0966">Cell projection</keyword>
<dbReference type="GeneID" id="109376773"/>
<gene>
    <name evidence="9" type="primary">CLUAP1</name>
</gene>
<dbReference type="RefSeq" id="XP_019488443.1">
    <property type="nucleotide sequence ID" value="XM_019632898.1"/>
</dbReference>
<evidence type="ECO:0000256" key="4">
    <source>
        <dbReference type="ARBA" id="ARBA00023054"/>
    </source>
</evidence>
<feature type="compositionally biased region" description="Acidic residues" evidence="7">
    <location>
        <begin position="246"/>
        <end position="268"/>
    </location>
</feature>
<feature type="compositionally biased region" description="Basic and acidic residues" evidence="7">
    <location>
        <begin position="164"/>
        <end position="174"/>
    </location>
</feature>
<evidence type="ECO:0000256" key="7">
    <source>
        <dbReference type="SAM" id="MobiDB-lite"/>
    </source>
</evidence>
<dbReference type="AlphaFoldDB" id="A0A8B7QL77"/>
<evidence type="ECO:0000256" key="2">
    <source>
        <dbReference type="ARBA" id="ARBA00008340"/>
    </source>
</evidence>
<comment type="similarity">
    <text evidence="2">Belongs to the CLUAP1 family.</text>
</comment>
<feature type="region of interest" description="Disordered" evidence="7">
    <location>
        <begin position="164"/>
        <end position="293"/>
    </location>
</feature>
<dbReference type="CTD" id="23059"/>
<evidence type="ECO:0000313" key="9">
    <source>
        <dbReference type="RefSeq" id="XP_019488443.1"/>
    </source>
</evidence>
<keyword evidence="3" id="KW-0970">Cilium biogenesis/degradation</keyword>
<evidence type="ECO:0000313" key="8">
    <source>
        <dbReference type="Proteomes" id="UP000694851"/>
    </source>
</evidence>
<feature type="compositionally biased region" description="Acidic residues" evidence="7">
    <location>
        <begin position="175"/>
        <end position="189"/>
    </location>
</feature>
<dbReference type="GO" id="GO:0005815">
    <property type="term" value="C:microtubule organizing center"/>
    <property type="evidence" value="ECO:0007669"/>
    <property type="project" value="TreeGrafter"/>
</dbReference>
<dbReference type="GO" id="GO:0005929">
    <property type="term" value="C:cilium"/>
    <property type="evidence" value="ECO:0007669"/>
    <property type="project" value="UniProtKB-SubCell"/>
</dbReference>
<accession>A0A8B7QL77</accession>
<dbReference type="Pfam" id="PF10234">
    <property type="entry name" value="Cluap1"/>
    <property type="match status" value="1"/>
</dbReference>
<reference evidence="9" key="1">
    <citation type="submission" date="2025-08" db="UniProtKB">
        <authorList>
            <consortium name="RefSeq"/>
        </authorList>
    </citation>
    <scope>IDENTIFICATION</scope>
    <source>
        <tissue evidence="9">Muscle</tissue>
    </source>
</reference>
<dbReference type="Proteomes" id="UP000694851">
    <property type="component" value="Unplaced"/>
</dbReference>